<name>A0A5J9UYS3_9POAL</name>
<reference evidence="7 8" key="1">
    <citation type="journal article" date="2019" name="Sci. Rep.">
        <title>A high-quality genome of Eragrostis curvula grass provides insights into Poaceae evolution and supports new strategies to enhance forage quality.</title>
        <authorList>
            <person name="Carballo J."/>
            <person name="Santos B.A.C.M."/>
            <person name="Zappacosta D."/>
            <person name="Garbus I."/>
            <person name="Selva J.P."/>
            <person name="Gallo C.A."/>
            <person name="Diaz A."/>
            <person name="Albertini E."/>
            <person name="Caccamo M."/>
            <person name="Echenique V."/>
        </authorList>
    </citation>
    <scope>NUCLEOTIDE SEQUENCE [LARGE SCALE GENOMIC DNA]</scope>
    <source>
        <strain evidence="8">cv. Victoria</strain>
        <tissue evidence="7">Leaf</tissue>
    </source>
</reference>
<dbReference type="PANTHER" id="PTHR10891">
    <property type="entry name" value="EF-HAND CALCIUM-BINDING DOMAIN CONTAINING PROTEIN"/>
    <property type="match status" value="1"/>
</dbReference>
<keyword evidence="2" id="KW-0479">Metal-binding</keyword>
<evidence type="ECO:0000313" key="8">
    <source>
        <dbReference type="Proteomes" id="UP000324897"/>
    </source>
</evidence>
<dbReference type="FunFam" id="1.10.238.10:FF:000003">
    <property type="entry name" value="Calmodulin A"/>
    <property type="match status" value="1"/>
</dbReference>
<dbReference type="OrthoDB" id="26525at2759"/>
<dbReference type="GO" id="GO:0043226">
    <property type="term" value="C:organelle"/>
    <property type="evidence" value="ECO:0007669"/>
    <property type="project" value="UniProtKB-ARBA"/>
</dbReference>
<gene>
    <name evidence="7" type="ORF">EJB05_19915</name>
</gene>
<dbReference type="PROSITE" id="PS00018">
    <property type="entry name" value="EF_HAND_1"/>
    <property type="match status" value="3"/>
</dbReference>
<dbReference type="GO" id="GO:0005509">
    <property type="term" value="F:calcium ion binding"/>
    <property type="evidence" value="ECO:0007669"/>
    <property type="project" value="InterPro"/>
</dbReference>
<dbReference type="InterPro" id="IPR018247">
    <property type="entry name" value="EF_Hand_1_Ca_BS"/>
</dbReference>
<evidence type="ECO:0000256" key="3">
    <source>
        <dbReference type="ARBA" id="ARBA00022737"/>
    </source>
</evidence>
<evidence type="ECO:0000313" key="7">
    <source>
        <dbReference type="EMBL" id="TVU28398.1"/>
    </source>
</evidence>
<evidence type="ECO:0000259" key="6">
    <source>
        <dbReference type="PROSITE" id="PS50222"/>
    </source>
</evidence>
<organism evidence="7 8">
    <name type="scientific">Eragrostis curvula</name>
    <name type="common">weeping love grass</name>
    <dbReference type="NCBI Taxonomy" id="38414"/>
    <lineage>
        <taxon>Eukaryota</taxon>
        <taxon>Viridiplantae</taxon>
        <taxon>Streptophyta</taxon>
        <taxon>Embryophyta</taxon>
        <taxon>Tracheophyta</taxon>
        <taxon>Spermatophyta</taxon>
        <taxon>Magnoliopsida</taxon>
        <taxon>Liliopsida</taxon>
        <taxon>Poales</taxon>
        <taxon>Poaceae</taxon>
        <taxon>PACMAD clade</taxon>
        <taxon>Chloridoideae</taxon>
        <taxon>Eragrostideae</taxon>
        <taxon>Eragrostidinae</taxon>
        <taxon>Eragrostis</taxon>
    </lineage>
</organism>
<keyword evidence="4" id="KW-0106">Calcium</keyword>
<dbReference type="Pfam" id="PF13499">
    <property type="entry name" value="EF-hand_7"/>
    <property type="match status" value="2"/>
</dbReference>
<dbReference type="AlphaFoldDB" id="A0A5J9UYS3"/>
<feature type="domain" description="EF-hand" evidence="6">
    <location>
        <begin position="143"/>
        <end position="178"/>
    </location>
</feature>
<keyword evidence="3" id="KW-0677">Repeat</keyword>
<dbReference type="Gramene" id="TVU28398">
    <property type="protein sequence ID" value="TVU28398"/>
    <property type="gene ID" value="EJB05_19915"/>
</dbReference>
<keyword evidence="8" id="KW-1185">Reference proteome</keyword>
<evidence type="ECO:0000256" key="4">
    <source>
        <dbReference type="ARBA" id="ARBA00022837"/>
    </source>
</evidence>
<dbReference type="Gene3D" id="1.10.238.10">
    <property type="entry name" value="EF-hand"/>
    <property type="match status" value="3"/>
</dbReference>
<dbReference type="SUPFAM" id="SSF47473">
    <property type="entry name" value="EF-hand"/>
    <property type="match status" value="1"/>
</dbReference>
<feature type="region of interest" description="Disordered" evidence="5">
    <location>
        <begin position="1"/>
        <end position="47"/>
    </location>
</feature>
<dbReference type="Proteomes" id="UP000324897">
    <property type="component" value="Chromosome 1"/>
</dbReference>
<evidence type="ECO:0000256" key="1">
    <source>
        <dbReference type="ARBA" id="ARBA00003291"/>
    </source>
</evidence>
<dbReference type="InterPro" id="IPR002048">
    <property type="entry name" value="EF_hand_dom"/>
</dbReference>
<dbReference type="FunFam" id="1.10.238.10:FF:000178">
    <property type="entry name" value="Calmodulin-2 A"/>
    <property type="match status" value="1"/>
</dbReference>
<dbReference type="PROSITE" id="PS50222">
    <property type="entry name" value="EF_HAND_2"/>
    <property type="match status" value="3"/>
</dbReference>
<accession>A0A5J9UYS3</accession>
<proteinExistence type="predicted"/>
<dbReference type="CDD" id="cd00051">
    <property type="entry name" value="EFh"/>
    <property type="match status" value="2"/>
</dbReference>
<feature type="domain" description="EF-hand" evidence="6">
    <location>
        <begin position="44"/>
        <end position="79"/>
    </location>
</feature>
<feature type="compositionally biased region" description="Polar residues" evidence="5">
    <location>
        <begin position="1"/>
        <end position="13"/>
    </location>
</feature>
<evidence type="ECO:0000256" key="2">
    <source>
        <dbReference type="ARBA" id="ARBA00022723"/>
    </source>
</evidence>
<feature type="non-terminal residue" evidence="7">
    <location>
        <position position="1"/>
    </location>
</feature>
<dbReference type="InterPro" id="IPR011992">
    <property type="entry name" value="EF-hand-dom_pair"/>
</dbReference>
<protein>
    <recommendedName>
        <fullName evidence="6">EF-hand domain-containing protein</fullName>
    </recommendedName>
</protein>
<dbReference type="SMART" id="SM00054">
    <property type="entry name" value="EFh"/>
    <property type="match status" value="4"/>
</dbReference>
<feature type="domain" description="EF-hand" evidence="6">
    <location>
        <begin position="107"/>
        <end position="142"/>
    </location>
</feature>
<dbReference type="EMBL" id="RWGY01000011">
    <property type="protein sequence ID" value="TVU28398.1"/>
    <property type="molecule type" value="Genomic_DNA"/>
</dbReference>
<evidence type="ECO:0000256" key="5">
    <source>
        <dbReference type="SAM" id="MobiDB-lite"/>
    </source>
</evidence>
<comment type="function">
    <text evidence="1">Potential calcium sensor.</text>
</comment>
<comment type="caution">
    <text evidence="7">The sequence shown here is derived from an EMBL/GenBank/DDBJ whole genome shotgun (WGS) entry which is preliminary data.</text>
</comment>
<dbReference type="InterPro" id="IPR039647">
    <property type="entry name" value="EF_hand_pair_protein_CML-like"/>
</dbReference>
<sequence>MGLIVSTTASCTGNLFGRRRSPPPPPPPSPSTTTDSSPPPKNKVSDQEVERVFRHLDADGDGRISAAEIRKIRRCTDEEAEEMVATADSDGDGFISIDELQKVMEGGDESDLRAAFDEFDENKDGVITAEEVRRVLRRLGLAEAELTAEQMVAAADGNGDGVVSFDEFKALMAAKLPPA</sequence>